<dbReference type="AlphaFoldDB" id="A0A1W6LKA2"/>
<feature type="active site" description="Proton donor/acceptor" evidence="3">
    <location>
        <position position="143"/>
    </location>
</feature>
<feature type="active site" description="Schiff-base intermediate with substrate" evidence="3">
    <location>
        <position position="171"/>
    </location>
</feature>
<evidence type="ECO:0000256" key="1">
    <source>
        <dbReference type="ARBA" id="ARBA00023239"/>
    </source>
</evidence>
<dbReference type="EMBL" id="CP021023">
    <property type="protein sequence ID" value="ARN56173.1"/>
    <property type="molecule type" value="Genomic_DNA"/>
</dbReference>
<name>A0A1W6LKA2_9BACT</name>
<dbReference type="GO" id="GO:0019262">
    <property type="term" value="P:N-acetylneuraminate catabolic process"/>
    <property type="evidence" value="ECO:0007669"/>
    <property type="project" value="TreeGrafter"/>
</dbReference>
<dbReference type="SMART" id="SM01130">
    <property type="entry name" value="DHDPS"/>
    <property type="match status" value="1"/>
</dbReference>
<proteinExistence type="inferred from homology"/>
<dbReference type="Proteomes" id="UP000193334">
    <property type="component" value="Chromosome"/>
</dbReference>
<dbReference type="PIRSF" id="PIRSF001365">
    <property type="entry name" value="DHDPS"/>
    <property type="match status" value="1"/>
</dbReference>
<dbReference type="Pfam" id="PF00701">
    <property type="entry name" value="DHDPS"/>
    <property type="match status" value="1"/>
</dbReference>
<evidence type="ECO:0000256" key="4">
    <source>
        <dbReference type="PIRSR" id="PIRSR001365-2"/>
    </source>
</evidence>
<reference evidence="6" key="1">
    <citation type="submission" date="2017-04" db="EMBL/GenBank/DDBJ databases">
        <title>Comparative genomics and description of representatives of a novel lineage of planctomycetes thriving in anoxic sediments.</title>
        <authorList>
            <person name="Spring S."/>
            <person name="Bunk B."/>
            <person name="Sproer C."/>
        </authorList>
    </citation>
    <scope>NUCLEOTIDE SEQUENCE [LARGE SCALE GENOMIC DNA]</scope>
    <source>
        <strain evidence="6">ST-PulAB-D4</strain>
    </source>
</reference>
<sequence>MENVTEKKEINGGVLVPIITPVDENENVDEKAFRAVIRHCIDAGVDGIFAGGSAGMGPLLADDQWKRAMEIARDEVAEQAGLAGGVIATSTRRALEKIDILSRLDFPSMVVTPTYYIALTTEKEMLSHFSACREATDMQMITYNIPGCVQSTVPVSVIEYMAEKGWTNLIKESSGDRDYFLKVLDVCRRHSIGVMQGNEPDIEWGLKAGAAGIVPVCANYEPEAFVTAVEAAKQGDSQQLSETQEHISAVREVLLLGEEKNWIAGIMYGLSTLGMGIGRPVRPIQELTKDQKAPIDQLKSTSTVF</sequence>
<keyword evidence="6" id="KW-1185">Reference proteome</keyword>
<dbReference type="CDD" id="cd00408">
    <property type="entry name" value="DHDPS-like"/>
    <property type="match status" value="1"/>
</dbReference>
<dbReference type="PRINTS" id="PR00146">
    <property type="entry name" value="DHPICSNTHASE"/>
</dbReference>
<dbReference type="PANTHER" id="PTHR42849:SF1">
    <property type="entry name" value="N-ACETYLNEURAMINATE LYASE"/>
    <property type="match status" value="1"/>
</dbReference>
<dbReference type="RefSeq" id="WP_085754887.1">
    <property type="nucleotide sequence ID" value="NZ_CP021023.1"/>
</dbReference>
<dbReference type="SUPFAM" id="SSF51569">
    <property type="entry name" value="Aldolase"/>
    <property type="match status" value="1"/>
</dbReference>
<accession>A0A1W6LKA2</accession>
<evidence type="ECO:0000313" key="6">
    <source>
        <dbReference type="Proteomes" id="UP000193334"/>
    </source>
</evidence>
<comment type="similarity">
    <text evidence="2">Belongs to the DapA family.</text>
</comment>
<evidence type="ECO:0000256" key="3">
    <source>
        <dbReference type="PIRSR" id="PIRSR001365-1"/>
    </source>
</evidence>
<evidence type="ECO:0000256" key="2">
    <source>
        <dbReference type="PIRNR" id="PIRNR001365"/>
    </source>
</evidence>
<feature type="binding site" evidence="4">
    <location>
        <position position="214"/>
    </location>
    <ligand>
        <name>pyruvate</name>
        <dbReference type="ChEBI" id="CHEBI:15361"/>
    </ligand>
</feature>
<dbReference type="InterPro" id="IPR013785">
    <property type="entry name" value="Aldolase_TIM"/>
</dbReference>
<protein>
    <submittedName>
        <fullName evidence="5">N-acetylneuraminate lyase</fullName>
        <ecNumber evidence="5">4.1.3.3</ecNumber>
    </submittedName>
</protein>
<gene>
    <name evidence="5" type="primary">nanA_2</name>
    <name evidence="5" type="ORF">STSP1_00546</name>
</gene>
<keyword evidence="1 2" id="KW-0456">Lyase</keyword>
<dbReference type="EC" id="4.1.3.3" evidence="5"/>
<organism evidence="5 6">
    <name type="scientific">Sedimentisphaera salicampi</name>
    <dbReference type="NCBI Taxonomy" id="1941349"/>
    <lineage>
        <taxon>Bacteria</taxon>
        <taxon>Pseudomonadati</taxon>
        <taxon>Planctomycetota</taxon>
        <taxon>Phycisphaerae</taxon>
        <taxon>Sedimentisphaerales</taxon>
        <taxon>Sedimentisphaeraceae</taxon>
        <taxon>Sedimentisphaera</taxon>
    </lineage>
</organism>
<dbReference type="GO" id="GO:0008747">
    <property type="term" value="F:N-acetylneuraminate lyase activity"/>
    <property type="evidence" value="ECO:0007669"/>
    <property type="project" value="UniProtKB-EC"/>
</dbReference>
<dbReference type="STRING" id="1941349.STSP1_00546"/>
<dbReference type="GO" id="GO:0005829">
    <property type="term" value="C:cytosol"/>
    <property type="evidence" value="ECO:0007669"/>
    <property type="project" value="TreeGrafter"/>
</dbReference>
<dbReference type="Gene3D" id="3.20.20.70">
    <property type="entry name" value="Aldolase class I"/>
    <property type="match status" value="1"/>
</dbReference>
<dbReference type="KEGG" id="pbp:STSP1_00546"/>
<dbReference type="PANTHER" id="PTHR42849">
    <property type="entry name" value="N-ACETYLNEURAMINATE LYASE"/>
    <property type="match status" value="1"/>
</dbReference>
<evidence type="ECO:0000313" key="5">
    <source>
        <dbReference type="EMBL" id="ARN56173.1"/>
    </source>
</evidence>
<dbReference type="InterPro" id="IPR002220">
    <property type="entry name" value="DapA-like"/>
</dbReference>